<dbReference type="PANTHER" id="PTHR31672">
    <property type="entry name" value="BNACNNG10540D PROTEIN"/>
    <property type="match status" value="1"/>
</dbReference>
<name>A0AAV6WJI5_9LAMI</name>
<evidence type="ECO:0000313" key="3">
    <source>
        <dbReference type="Proteomes" id="UP000826271"/>
    </source>
</evidence>
<proteinExistence type="predicted"/>
<dbReference type="InterPro" id="IPR017451">
    <property type="entry name" value="F-box-assoc_interact_dom"/>
</dbReference>
<comment type="caution">
    <text evidence="2">The sequence shown here is derived from an EMBL/GenBank/DDBJ whole genome shotgun (WGS) entry which is preliminary data.</text>
</comment>
<dbReference type="Pfam" id="PF00646">
    <property type="entry name" value="F-box"/>
    <property type="match status" value="1"/>
</dbReference>
<evidence type="ECO:0000313" key="2">
    <source>
        <dbReference type="EMBL" id="KAG8369050.1"/>
    </source>
</evidence>
<dbReference type="InterPro" id="IPR006527">
    <property type="entry name" value="F-box-assoc_dom_typ1"/>
</dbReference>
<gene>
    <name evidence="2" type="ORF">BUALT_Bualt15G0110000</name>
</gene>
<dbReference type="NCBIfam" id="TIGR01640">
    <property type="entry name" value="F_box_assoc_1"/>
    <property type="match status" value="1"/>
</dbReference>
<dbReference type="Pfam" id="PF07734">
    <property type="entry name" value="FBA_1"/>
    <property type="match status" value="1"/>
</dbReference>
<dbReference type="SMART" id="SM00256">
    <property type="entry name" value="FBOX"/>
    <property type="match status" value="1"/>
</dbReference>
<sequence length="422" mass="47867">MKKRNIFLSDDIVFEILSWLPPKPLLKFRSVSKLWYSTITNSDFIAKHQSHFGNGKSQNNHGGFLAIVVTQKNSLKLRQIPEEQNHHHPGGRGAVVKQQQQQKDKDSLLLCEGGIAADASPFYKIMGSCNGLSCYASLIDNDGHIFLCNPSIRWTRTIPPYSFSTKQENKIYSYGVGFDRFANDYKIIKLSRGATDNAFVSSTTPPPAREAAIYSVKANTWKRVKNAPGPPFSANDMSIFLHGFIHWLQYTTSRYENKKIVLFDVCNEAFGEMQLPEKIDDVMVLPYYTYGLSISVVKGSLCLLVSEMYDGSRVFCHMWIMKEYGVAESWTKQPIIEFKIEIERELPLEVITVSTQATVGGKIMCCIHTNNRKMAYFPMDRFTSNLALFDPQTVEYINLGESHSYRDVVSLVPSLELLDVTM</sequence>
<dbReference type="InterPro" id="IPR001810">
    <property type="entry name" value="F-box_dom"/>
</dbReference>
<dbReference type="SUPFAM" id="SSF81383">
    <property type="entry name" value="F-box domain"/>
    <property type="match status" value="1"/>
</dbReference>
<organism evidence="2 3">
    <name type="scientific">Buddleja alternifolia</name>
    <dbReference type="NCBI Taxonomy" id="168488"/>
    <lineage>
        <taxon>Eukaryota</taxon>
        <taxon>Viridiplantae</taxon>
        <taxon>Streptophyta</taxon>
        <taxon>Embryophyta</taxon>
        <taxon>Tracheophyta</taxon>
        <taxon>Spermatophyta</taxon>
        <taxon>Magnoliopsida</taxon>
        <taxon>eudicotyledons</taxon>
        <taxon>Gunneridae</taxon>
        <taxon>Pentapetalae</taxon>
        <taxon>asterids</taxon>
        <taxon>lamiids</taxon>
        <taxon>Lamiales</taxon>
        <taxon>Scrophulariaceae</taxon>
        <taxon>Buddlejeae</taxon>
        <taxon>Buddleja</taxon>
    </lineage>
</organism>
<dbReference type="EMBL" id="WHWC01000015">
    <property type="protein sequence ID" value="KAG8369050.1"/>
    <property type="molecule type" value="Genomic_DNA"/>
</dbReference>
<dbReference type="InterPro" id="IPR050796">
    <property type="entry name" value="SCF_F-box_component"/>
</dbReference>
<keyword evidence="3" id="KW-1185">Reference proteome</keyword>
<dbReference type="CDD" id="cd22157">
    <property type="entry name" value="F-box_AtFBW1-like"/>
    <property type="match status" value="1"/>
</dbReference>
<accession>A0AAV6WJI5</accession>
<dbReference type="InterPro" id="IPR036047">
    <property type="entry name" value="F-box-like_dom_sf"/>
</dbReference>
<protein>
    <recommendedName>
        <fullName evidence="1">F-box domain-containing protein</fullName>
    </recommendedName>
</protein>
<dbReference type="PANTHER" id="PTHR31672:SF13">
    <property type="entry name" value="F-BOX PROTEIN CPR30-LIKE"/>
    <property type="match status" value="1"/>
</dbReference>
<evidence type="ECO:0000259" key="1">
    <source>
        <dbReference type="SMART" id="SM00256"/>
    </source>
</evidence>
<dbReference type="AlphaFoldDB" id="A0AAV6WJI5"/>
<reference evidence="2" key="1">
    <citation type="submission" date="2019-10" db="EMBL/GenBank/DDBJ databases">
        <authorList>
            <person name="Zhang R."/>
            <person name="Pan Y."/>
            <person name="Wang J."/>
            <person name="Ma R."/>
            <person name="Yu S."/>
        </authorList>
    </citation>
    <scope>NUCLEOTIDE SEQUENCE</scope>
    <source>
        <strain evidence="2">LA-IB0</strain>
        <tissue evidence="2">Leaf</tissue>
    </source>
</reference>
<feature type="domain" description="F-box" evidence="1">
    <location>
        <begin position="8"/>
        <end position="48"/>
    </location>
</feature>
<dbReference type="Proteomes" id="UP000826271">
    <property type="component" value="Unassembled WGS sequence"/>
</dbReference>